<dbReference type="EMBL" id="CAJVQC010015724">
    <property type="protein sequence ID" value="CAG8669905.1"/>
    <property type="molecule type" value="Genomic_DNA"/>
</dbReference>
<name>A0ACA9NQI8_9GLOM</name>
<comment type="caution">
    <text evidence="1">The sequence shown here is derived from an EMBL/GenBank/DDBJ whole genome shotgun (WGS) entry which is preliminary data.</text>
</comment>
<reference evidence="1" key="1">
    <citation type="submission" date="2021-06" db="EMBL/GenBank/DDBJ databases">
        <authorList>
            <person name="Kallberg Y."/>
            <person name="Tangrot J."/>
            <person name="Rosling A."/>
        </authorList>
    </citation>
    <scope>NUCLEOTIDE SEQUENCE</scope>
    <source>
        <strain evidence="1">MA461A</strain>
    </source>
</reference>
<sequence>TRSSTYPAYAPRHSSSNNNMNFTRRSTHSEETTLQNYYPSVTQRNMPQKLLTPQLLATNGTSDQEMLATASLPTSPSQISLASNRTYTFTNESTEKTNRRASTYNPSKPLPSVPTSGQRPKSFAFGLSNRKSFILPDKVTSSQSKIPKQIPKCQHCLKNPCKKKFPKGYSRFCSNSCKSVAQKDSSETASQYNERRSSFGSSIFNGSTESFVKNF</sequence>
<evidence type="ECO:0000313" key="1">
    <source>
        <dbReference type="EMBL" id="CAG8669905.1"/>
    </source>
</evidence>
<evidence type="ECO:0000313" key="2">
    <source>
        <dbReference type="Proteomes" id="UP000789920"/>
    </source>
</evidence>
<feature type="non-terminal residue" evidence="1">
    <location>
        <position position="1"/>
    </location>
</feature>
<gene>
    <name evidence="1" type="ORF">RPERSI_LOCUS8630</name>
</gene>
<keyword evidence="2" id="KW-1185">Reference proteome</keyword>
<accession>A0ACA9NQI8</accession>
<proteinExistence type="predicted"/>
<dbReference type="Proteomes" id="UP000789920">
    <property type="component" value="Unassembled WGS sequence"/>
</dbReference>
<organism evidence="1 2">
    <name type="scientific">Racocetra persica</name>
    <dbReference type="NCBI Taxonomy" id="160502"/>
    <lineage>
        <taxon>Eukaryota</taxon>
        <taxon>Fungi</taxon>
        <taxon>Fungi incertae sedis</taxon>
        <taxon>Mucoromycota</taxon>
        <taxon>Glomeromycotina</taxon>
        <taxon>Glomeromycetes</taxon>
        <taxon>Diversisporales</taxon>
        <taxon>Gigasporaceae</taxon>
        <taxon>Racocetra</taxon>
    </lineage>
</organism>
<protein>
    <submittedName>
        <fullName evidence="1">32230_t:CDS:1</fullName>
    </submittedName>
</protein>